<dbReference type="EC" id="3.5.1.28" evidence="2"/>
<dbReference type="PANTHER" id="PTHR30404">
    <property type="entry name" value="N-ACETYLMURAMOYL-L-ALANINE AMIDASE"/>
    <property type="match status" value="1"/>
</dbReference>
<protein>
    <recommendedName>
        <fullName evidence="2">N-acetylmuramoyl-L-alanine amidase</fullName>
        <ecNumber evidence="2">3.5.1.28</ecNumber>
    </recommendedName>
</protein>
<feature type="domain" description="LysM" evidence="4">
    <location>
        <begin position="468"/>
        <end position="511"/>
    </location>
</feature>
<sequence length="512" mass="57619">MSDSDKATRFVFEFKNNVTYKVIELAEPARLVIDFAKSDLSTNLSNLDISGTNILKIRTSKKKFGDLRLVLDLKDAMRFQHFLLNSAGSEKTRFVIDFFKAPVNEERISKTDKTSKRKILIAIDAGHGGKDPGALGPGKIQEKHIVLSISKKIERLFDQDPSFDGFLTRDGDYFLDHRKRSRLAFDKRADFFVSIHADAFPDSRANGASVYVLSTEGSESEVGKFLSEEEIRRDLNQGSTIIEIDKQEEGVDQILLDLTMDKTLEMSLEAGGDVVERLSRVARRMHKKKVERASFLVLKSPDIPSLLIETGFISNPAESRKLADESYQNKLAQAIYFGIRDFHVKNTPYGALKPKALDYELYEYEVKSGDTLSQIAVDYGFKIDDLLRFNGLKSSKLVVGQNIKFPRENENKIKEIYLVKHGDTLSEIAQSWNISLAELRSQNNLSSNVIKVGQRLTIYGQLIVQPKMVYIVKRGDTLSEIALKNKTTTKAIMRSNNLSSSTISVGQKLAVP</sequence>
<accession>A0A520LML9</accession>
<comment type="caution">
    <text evidence="5">The sequence shown here is derived from an EMBL/GenBank/DDBJ whole genome shotgun (WGS) entry which is preliminary data.</text>
</comment>
<name>A0A520LML9_9GAMM</name>
<reference evidence="5 6" key="1">
    <citation type="submission" date="2019-02" db="EMBL/GenBank/DDBJ databases">
        <title>Prokaryotic population dynamics and viral predation in marine succession experiment using metagenomics: the confinement effect.</title>
        <authorList>
            <person name="Haro-Moreno J.M."/>
            <person name="Rodriguez-Valera F."/>
            <person name="Lopez-Perez M."/>
        </authorList>
    </citation>
    <scope>NUCLEOTIDE SEQUENCE [LARGE SCALE GENOMIC DNA]</scope>
    <source>
        <strain evidence="5">MED-G169</strain>
    </source>
</reference>
<dbReference type="GO" id="GO:0008745">
    <property type="term" value="F:N-acetylmuramoyl-L-alanine amidase activity"/>
    <property type="evidence" value="ECO:0007669"/>
    <property type="project" value="UniProtKB-EC"/>
</dbReference>
<dbReference type="PROSITE" id="PS51782">
    <property type="entry name" value="LYSM"/>
    <property type="match status" value="3"/>
</dbReference>
<dbReference type="InterPro" id="IPR021731">
    <property type="entry name" value="AMIN_dom"/>
</dbReference>
<feature type="domain" description="LysM" evidence="4">
    <location>
        <begin position="415"/>
        <end position="458"/>
    </location>
</feature>
<dbReference type="InterPro" id="IPR002508">
    <property type="entry name" value="MurNAc-LAA_cat"/>
</dbReference>
<evidence type="ECO:0000313" key="5">
    <source>
        <dbReference type="EMBL" id="RZO07148.1"/>
    </source>
</evidence>
<dbReference type="EMBL" id="SHBO01000015">
    <property type="protein sequence ID" value="RZO07148.1"/>
    <property type="molecule type" value="Genomic_DNA"/>
</dbReference>
<dbReference type="AlphaFoldDB" id="A0A520LML9"/>
<comment type="catalytic activity">
    <reaction evidence="1">
        <text>Hydrolyzes the link between N-acetylmuramoyl residues and L-amino acid residues in certain cell-wall glycopeptides.</text>
        <dbReference type="EC" id="3.5.1.28"/>
    </reaction>
</comment>
<dbReference type="Pfam" id="PF01520">
    <property type="entry name" value="Amidase_3"/>
    <property type="match status" value="1"/>
</dbReference>
<dbReference type="CDD" id="cd02696">
    <property type="entry name" value="MurNAc-LAA"/>
    <property type="match status" value="1"/>
</dbReference>
<dbReference type="InterPro" id="IPR036779">
    <property type="entry name" value="LysM_dom_sf"/>
</dbReference>
<organism evidence="5 6">
    <name type="scientific">SAR92 clade bacterium</name>
    <dbReference type="NCBI Taxonomy" id="2315479"/>
    <lineage>
        <taxon>Bacteria</taxon>
        <taxon>Pseudomonadati</taxon>
        <taxon>Pseudomonadota</taxon>
        <taxon>Gammaproteobacteria</taxon>
        <taxon>Cellvibrionales</taxon>
        <taxon>Porticoccaceae</taxon>
        <taxon>SAR92 clade</taxon>
    </lineage>
</organism>
<dbReference type="CDD" id="cd00118">
    <property type="entry name" value="LysM"/>
    <property type="match status" value="3"/>
</dbReference>
<proteinExistence type="predicted"/>
<evidence type="ECO:0000313" key="6">
    <source>
        <dbReference type="Proteomes" id="UP000318148"/>
    </source>
</evidence>
<dbReference type="InterPro" id="IPR018392">
    <property type="entry name" value="LysM"/>
</dbReference>
<dbReference type="Gene3D" id="3.40.630.40">
    <property type="entry name" value="Zn-dependent exopeptidases"/>
    <property type="match status" value="1"/>
</dbReference>
<dbReference type="InterPro" id="IPR050695">
    <property type="entry name" value="N-acetylmuramoyl_amidase_3"/>
</dbReference>
<dbReference type="SMART" id="SM00646">
    <property type="entry name" value="Ami_3"/>
    <property type="match status" value="1"/>
</dbReference>
<feature type="domain" description="LysM" evidence="4">
    <location>
        <begin position="362"/>
        <end position="405"/>
    </location>
</feature>
<dbReference type="Pfam" id="PF01476">
    <property type="entry name" value="LysM"/>
    <property type="match status" value="3"/>
</dbReference>
<dbReference type="PANTHER" id="PTHR30404:SF0">
    <property type="entry name" value="N-ACETYLMURAMOYL-L-ALANINE AMIDASE AMIC"/>
    <property type="match status" value="1"/>
</dbReference>
<dbReference type="SUPFAM" id="SSF53187">
    <property type="entry name" value="Zn-dependent exopeptidases"/>
    <property type="match status" value="1"/>
</dbReference>
<evidence type="ECO:0000259" key="4">
    <source>
        <dbReference type="PROSITE" id="PS51782"/>
    </source>
</evidence>
<dbReference type="Pfam" id="PF11741">
    <property type="entry name" value="AMIN"/>
    <property type="match status" value="1"/>
</dbReference>
<dbReference type="Gene3D" id="3.10.350.10">
    <property type="entry name" value="LysM domain"/>
    <property type="match status" value="3"/>
</dbReference>
<dbReference type="Proteomes" id="UP000318148">
    <property type="component" value="Unassembled WGS sequence"/>
</dbReference>
<keyword evidence="3" id="KW-0378">Hydrolase</keyword>
<dbReference type="SMART" id="SM00257">
    <property type="entry name" value="LysM"/>
    <property type="match status" value="3"/>
</dbReference>
<dbReference type="GO" id="GO:0030288">
    <property type="term" value="C:outer membrane-bounded periplasmic space"/>
    <property type="evidence" value="ECO:0007669"/>
    <property type="project" value="TreeGrafter"/>
</dbReference>
<dbReference type="SUPFAM" id="SSF54106">
    <property type="entry name" value="LysM domain"/>
    <property type="match status" value="3"/>
</dbReference>
<evidence type="ECO:0000256" key="1">
    <source>
        <dbReference type="ARBA" id="ARBA00001561"/>
    </source>
</evidence>
<evidence type="ECO:0000256" key="3">
    <source>
        <dbReference type="ARBA" id="ARBA00022801"/>
    </source>
</evidence>
<evidence type="ECO:0000256" key="2">
    <source>
        <dbReference type="ARBA" id="ARBA00011901"/>
    </source>
</evidence>
<dbReference type="Gene3D" id="2.60.40.3500">
    <property type="match status" value="1"/>
</dbReference>
<gene>
    <name evidence="5" type="ORF">EVB02_01845</name>
</gene>
<dbReference type="GO" id="GO:0009253">
    <property type="term" value="P:peptidoglycan catabolic process"/>
    <property type="evidence" value="ECO:0007669"/>
    <property type="project" value="InterPro"/>
</dbReference>